<evidence type="ECO:0000256" key="6">
    <source>
        <dbReference type="SAM" id="MobiDB-lite"/>
    </source>
</evidence>
<dbReference type="Gene3D" id="2.20.100.10">
    <property type="entry name" value="Thrombospondin type-1 (TSP1) repeat"/>
    <property type="match status" value="3"/>
</dbReference>
<dbReference type="PANTHER" id="PTHR22906">
    <property type="entry name" value="PROPERDIN"/>
    <property type="match status" value="1"/>
</dbReference>
<dbReference type="InterPro" id="IPR032675">
    <property type="entry name" value="LRR_dom_sf"/>
</dbReference>
<dbReference type="Pfam" id="PF00090">
    <property type="entry name" value="TSP_1"/>
    <property type="match status" value="3"/>
</dbReference>
<evidence type="ECO:0000256" key="5">
    <source>
        <dbReference type="ARBA" id="ARBA00023157"/>
    </source>
</evidence>
<dbReference type="Proteomes" id="UP000507470">
    <property type="component" value="Unassembled WGS sequence"/>
</dbReference>
<dbReference type="EMBL" id="CACVKT020002697">
    <property type="protein sequence ID" value="CAC5379361.1"/>
    <property type="molecule type" value="Genomic_DNA"/>
</dbReference>
<keyword evidence="3" id="KW-0732">Signal</keyword>
<keyword evidence="2" id="KW-0964">Secreted</keyword>
<dbReference type="PANTHER" id="PTHR22906:SF43">
    <property type="entry name" value="PROPERDIN"/>
    <property type="match status" value="1"/>
</dbReference>
<feature type="compositionally biased region" description="Low complexity" evidence="6">
    <location>
        <begin position="266"/>
        <end position="282"/>
    </location>
</feature>
<evidence type="ECO:0000256" key="2">
    <source>
        <dbReference type="ARBA" id="ARBA00022525"/>
    </source>
</evidence>
<evidence type="ECO:0000313" key="7">
    <source>
        <dbReference type="EMBL" id="CAC5379361.1"/>
    </source>
</evidence>
<protein>
    <submittedName>
        <fullName evidence="7">HMCN</fullName>
    </submittedName>
</protein>
<dbReference type="OrthoDB" id="446173at2759"/>
<gene>
    <name evidence="7" type="ORF">MCOR_15435</name>
</gene>
<evidence type="ECO:0000256" key="1">
    <source>
        <dbReference type="ARBA" id="ARBA00004613"/>
    </source>
</evidence>
<dbReference type="SMART" id="SM00209">
    <property type="entry name" value="TSP1"/>
    <property type="match status" value="3"/>
</dbReference>
<keyword evidence="5" id="KW-1015">Disulfide bond</keyword>
<dbReference type="SUPFAM" id="SSF52058">
    <property type="entry name" value="L domain-like"/>
    <property type="match status" value="1"/>
</dbReference>
<sequence length="304" mass="32466">MPRSELVKLVQATFMLSASEIKCSQLKPNTFTGLGSLIELALFDNMLTTVSANIFAIVTRIQTLSMDRNPLICCSMTDWFDWAANQTIANFFTGTCTDFDTSTRIQDFDVSKCPVDGAWGTWSNPTCSVTCGIGIQSRNRTCNRPIPSAGGKDCNGSSVDSSNCSLNDCPVDGAWGSWSNPTCSVTCGKGILSRKRTCDSPEPSAGGKTCNGSSVDTSDCNLNECPVDGAWGDWSNPTCSVTCGNGIQSRNRACDSPVPSAGGKDCNGSSTDSSDCSLSDCPESCKESEKKLESKKMKARKWKK</sequence>
<organism evidence="7 8">
    <name type="scientific">Mytilus coruscus</name>
    <name type="common">Sea mussel</name>
    <dbReference type="NCBI Taxonomy" id="42192"/>
    <lineage>
        <taxon>Eukaryota</taxon>
        <taxon>Metazoa</taxon>
        <taxon>Spiralia</taxon>
        <taxon>Lophotrochozoa</taxon>
        <taxon>Mollusca</taxon>
        <taxon>Bivalvia</taxon>
        <taxon>Autobranchia</taxon>
        <taxon>Pteriomorphia</taxon>
        <taxon>Mytilida</taxon>
        <taxon>Mytiloidea</taxon>
        <taxon>Mytilidae</taxon>
        <taxon>Mytilinae</taxon>
        <taxon>Mytilus</taxon>
    </lineage>
</organism>
<feature type="region of interest" description="Disordered" evidence="6">
    <location>
        <begin position="254"/>
        <end position="283"/>
    </location>
</feature>
<dbReference type="InterPro" id="IPR036383">
    <property type="entry name" value="TSP1_rpt_sf"/>
</dbReference>
<dbReference type="InterPro" id="IPR052065">
    <property type="entry name" value="Compl_asym_regulator"/>
</dbReference>
<dbReference type="AlphaFoldDB" id="A0A6J8B7E4"/>
<reference evidence="7 8" key="1">
    <citation type="submission" date="2020-06" db="EMBL/GenBank/DDBJ databases">
        <authorList>
            <person name="Li R."/>
            <person name="Bekaert M."/>
        </authorList>
    </citation>
    <scope>NUCLEOTIDE SEQUENCE [LARGE SCALE GENOMIC DNA]</scope>
    <source>
        <strain evidence="8">wild</strain>
    </source>
</reference>
<dbReference type="SUPFAM" id="SSF82895">
    <property type="entry name" value="TSP-1 type 1 repeat"/>
    <property type="match status" value="3"/>
</dbReference>
<accession>A0A6J8B7E4</accession>
<keyword evidence="4" id="KW-0677">Repeat</keyword>
<dbReference type="PROSITE" id="PS50092">
    <property type="entry name" value="TSP1"/>
    <property type="match status" value="3"/>
</dbReference>
<name>A0A6J8B7E4_MYTCO</name>
<dbReference type="FunFam" id="2.20.100.10:FF:000001">
    <property type="entry name" value="semaphorin-5A isoform X1"/>
    <property type="match status" value="3"/>
</dbReference>
<evidence type="ECO:0000313" key="8">
    <source>
        <dbReference type="Proteomes" id="UP000507470"/>
    </source>
</evidence>
<proteinExistence type="predicted"/>
<evidence type="ECO:0000256" key="4">
    <source>
        <dbReference type="ARBA" id="ARBA00022737"/>
    </source>
</evidence>
<dbReference type="Gene3D" id="3.80.10.10">
    <property type="entry name" value="Ribonuclease Inhibitor"/>
    <property type="match status" value="1"/>
</dbReference>
<comment type="subcellular location">
    <subcellularLocation>
        <location evidence="1">Secreted</location>
    </subcellularLocation>
</comment>
<dbReference type="InterPro" id="IPR000884">
    <property type="entry name" value="TSP1_rpt"/>
</dbReference>
<evidence type="ECO:0000256" key="3">
    <source>
        <dbReference type="ARBA" id="ARBA00022729"/>
    </source>
</evidence>
<keyword evidence="8" id="KW-1185">Reference proteome</keyword>